<evidence type="ECO:0000313" key="3">
    <source>
        <dbReference type="Proteomes" id="UP000187941"/>
    </source>
</evidence>
<dbReference type="STRING" id="1178516.AWR27_12020"/>
<proteinExistence type="predicted"/>
<dbReference type="RefSeq" id="WP_077131419.1">
    <property type="nucleotide sequence ID" value="NZ_CP014263.1"/>
</dbReference>
<protein>
    <recommendedName>
        <fullName evidence="4">DUF4835 domain-containing protein</fullName>
    </recommendedName>
</protein>
<evidence type="ECO:0008006" key="4">
    <source>
        <dbReference type="Google" id="ProtNLM"/>
    </source>
</evidence>
<sequence length="304" mass="34744">MRIVHIFLLLIGFVGSVRAQELNCQVTINSDQLFAQQKTDFSYMDQLKGIITEFMNTRRWSNDQFATSERINCSLNINLIKSLQQGAFEATAQIVVTRPVYGSNYESTIFSYVDRNFNFVYLPTTPVFFRENQFSDDLTSLLAFYANVILAVDYDTFSKQGGNLFIQRAYAITNLAQQGSPNPAWQAGGDRRSRYWLIENLQNQQLLPFRDGMYAYHRQGLDVFAANPVQVRKQTLDLLATIRTIGLQLPVSVVINSFFDAKAQELYNILAEGTPTERKRAFDLLSFLDPAKTELYRKLITTGQ</sequence>
<reference evidence="2 3" key="1">
    <citation type="submission" date="2016-01" db="EMBL/GenBank/DDBJ databases">
        <authorList>
            <person name="Oliw E.H."/>
        </authorList>
    </citation>
    <scope>NUCLEOTIDE SEQUENCE [LARGE SCALE GENOMIC DNA]</scope>
    <source>
        <strain evidence="2 3">DY10</strain>
    </source>
</reference>
<evidence type="ECO:0000256" key="1">
    <source>
        <dbReference type="SAM" id="SignalP"/>
    </source>
</evidence>
<feature type="signal peptide" evidence="1">
    <location>
        <begin position="1"/>
        <end position="19"/>
    </location>
</feature>
<organism evidence="2 3">
    <name type="scientific">Spirosoma montaniterrae</name>
    <dbReference type="NCBI Taxonomy" id="1178516"/>
    <lineage>
        <taxon>Bacteria</taxon>
        <taxon>Pseudomonadati</taxon>
        <taxon>Bacteroidota</taxon>
        <taxon>Cytophagia</taxon>
        <taxon>Cytophagales</taxon>
        <taxon>Cytophagaceae</taxon>
        <taxon>Spirosoma</taxon>
    </lineage>
</organism>
<dbReference type="InterPro" id="IPR032274">
    <property type="entry name" value="DUF4835"/>
</dbReference>
<dbReference type="EMBL" id="CP014263">
    <property type="protein sequence ID" value="AQG79989.1"/>
    <property type="molecule type" value="Genomic_DNA"/>
</dbReference>
<dbReference type="OrthoDB" id="9773381at2"/>
<dbReference type="AlphaFoldDB" id="A0A1P9WX95"/>
<dbReference type="KEGG" id="smon:AWR27_12020"/>
<dbReference type="Proteomes" id="UP000187941">
    <property type="component" value="Chromosome"/>
</dbReference>
<name>A0A1P9WX95_9BACT</name>
<accession>A0A1P9WX95</accession>
<keyword evidence="1" id="KW-0732">Signal</keyword>
<keyword evidence="3" id="KW-1185">Reference proteome</keyword>
<feature type="chain" id="PRO_5012185115" description="DUF4835 domain-containing protein" evidence="1">
    <location>
        <begin position="20"/>
        <end position="304"/>
    </location>
</feature>
<evidence type="ECO:0000313" key="2">
    <source>
        <dbReference type="EMBL" id="AQG79989.1"/>
    </source>
</evidence>
<gene>
    <name evidence="2" type="ORF">AWR27_12020</name>
</gene>
<dbReference type="Pfam" id="PF16119">
    <property type="entry name" value="DUF4835"/>
    <property type="match status" value="1"/>
</dbReference>